<comment type="similarity">
    <text evidence="2 11">Belongs to the universal ribosomal protein uS3 family.</text>
</comment>
<feature type="region of interest" description="Disordered" evidence="12">
    <location>
        <begin position="467"/>
        <end position="509"/>
    </location>
</feature>
<evidence type="ECO:0000313" key="15">
    <source>
        <dbReference type="Proteomes" id="UP000789901"/>
    </source>
</evidence>
<evidence type="ECO:0000256" key="4">
    <source>
        <dbReference type="ARBA" id="ARBA00022730"/>
    </source>
</evidence>
<evidence type="ECO:0000256" key="1">
    <source>
        <dbReference type="ARBA" id="ARBA00007569"/>
    </source>
</evidence>
<evidence type="ECO:0000256" key="2">
    <source>
        <dbReference type="ARBA" id="ARBA00010761"/>
    </source>
</evidence>
<evidence type="ECO:0000256" key="11">
    <source>
        <dbReference type="RuleBase" id="RU003624"/>
    </source>
</evidence>
<reference evidence="14 15" key="1">
    <citation type="submission" date="2021-06" db="EMBL/GenBank/DDBJ databases">
        <authorList>
            <person name="Kallberg Y."/>
            <person name="Tangrot J."/>
            <person name="Rosling A."/>
        </authorList>
    </citation>
    <scope>NUCLEOTIDE SEQUENCE [LARGE SCALE GENOMIC DNA]</scope>
    <source>
        <strain evidence="14 15">120-4 pot B 10/14</strain>
    </source>
</reference>
<keyword evidence="5 9" id="KW-0694">RNA-binding</keyword>
<dbReference type="PROSITE" id="PS50823">
    <property type="entry name" value="KH_TYPE_2"/>
    <property type="match status" value="1"/>
</dbReference>
<dbReference type="NCBIfam" id="NF004733">
    <property type="entry name" value="PRK06074.1-5"/>
    <property type="match status" value="1"/>
</dbReference>
<dbReference type="PROSITE" id="PS00542">
    <property type="entry name" value="COMPLEX1_30K"/>
    <property type="match status" value="1"/>
</dbReference>
<keyword evidence="10" id="KW-1278">Translocase</keyword>
<dbReference type="PANTHER" id="PTHR10884">
    <property type="entry name" value="NADH DEHYDROGENASE UBIQUINONE IRON-SULFUR PROTEIN 3"/>
    <property type="match status" value="1"/>
</dbReference>
<dbReference type="SUPFAM" id="SSF143243">
    <property type="entry name" value="Nqo5-like"/>
    <property type="match status" value="1"/>
</dbReference>
<keyword evidence="15" id="KW-1185">Reference proteome</keyword>
<evidence type="ECO:0000256" key="9">
    <source>
        <dbReference type="PROSITE-ProRule" id="PRU00118"/>
    </source>
</evidence>
<dbReference type="PANTHER" id="PTHR10884:SF14">
    <property type="entry name" value="NADH DEHYDROGENASE [UBIQUINONE] IRON-SULFUR PROTEIN 3, MITOCHONDRIAL"/>
    <property type="match status" value="1"/>
</dbReference>
<dbReference type="InterPro" id="IPR015946">
    <property type="entry name" value="KH_dom-like_a/b"/>
</dbReference>
<dbReference type="Gene3D" id="3.30.1140.32">
    <property type="entry name" value="Ribosomal protein S3, C-terminal domain"/>
    <property type="match status" value="1"/>
</dbReference>
<dbReference type="Pfam" id="PF00329">
    <property type="entry name" value="Complex1_30kDa"/>
    <property type="match status" value="1"/>
</dbReference>
<dbReference type="HAMAP" id="MF_01357">
    <property type="entry name" value="NDH1_NuoC"/>
    <property type="match status" value="1"/>
</dbReference>
<evidence type="ECO:0000256" key="8">
    <source>
        <dbReference type="ARBA" id="ARBA00035473"/>
    </source>
</evidence>
<feature type="compositionally biased region" description="Polar residues" evidence="12">
    <location>
        <begin position="492"/>
        <end position="509"/>
    </location>
</feature>
<dbReference type="CDD" id="cd02413">
    <property type="entry name" value="KH-II_40S_S3"/>
    <property type="match status" value="1"/>
</dbReference>
<sequence>MPSFINVTRSFSGSRLLLKFQKPHLSTEVAPFLRGFAFRQEFNPSPVVSPFARHSHKFFHQTTIVQDSSNNTIPKISNNESLHEYGKHLLSMLPKFIQLYSVYKDELSLYVAPNAIIPVMTFLRDHTGSQYKQVQDICGVDYPSRPNRFEIVYNMLSIHYNARIRVKTYANEVSPVPSIVSLFNGANWFEREVYDMYGVIFADHPDLRRILTDYGFEGHPMRKDFPLTGYVEIRYDEERKRVVAEPLEMTQSFRNFEGAASPWEQTGRPFMFVADGVFFAELNEFFTRELAEEGYSGVEVRVTPARTEIIIRATHTQEVLGEKGRRIRELTALIQKRFKFPENTVELYAEKVQNRGLCAIAQCESLRYKLLAACYGVLRFIMESGAKGCEVVVSGKLRAARAKSMKFVDGFMIHSGQPIRDYVDTAVRHVMLRQGVLGIKVKIMLDWDPSGKIGPKKSLPDVVNIMEPKEEPLITQPSSEDFQRPPQDIPVASTSPIPQQDISADYTTT</sequence>
<evidence type="ECO:0000259" key="13">
    <source>
        <dbReference type="PROSITE" id="PS50823"/>
    </source>
</evidence>
<proteinExistence type="inferred from homology"/>
<dbReference type="InterPro" id="IPR018280">
    <property type="entry name" value="Ribosomal_uS3_CS"/>
</dbReference>
<dbReference type="Gene3D" id="3.30.300.20">
    <property type="match status" value="1"/>
</dbReference>
<evidence type="ECO:0000256" key="10">
    <source>
        <dbReference type="RuleBase" id="RU003456"/>
    </source>
</evidence>
<dbReference type="NCBIfam" id="TIGR01008">
    <property type="entry name" value="uS3_euk_arch"/>
    <property type="match status" value="1"/>
</dbReference>
<keyword evidence="7 11" id="KW-0687">Ribonucleoprotein</keyword>
<dbReference type="Gene3D" id="3.30.460.80">
    <property type="entry name" value="NADH:ubiquinone oxidoreductase, 30kDa subunit"/>
    <property type="match status" value="1"/>
</dbReference>
<organism evidence="14 15">
    <name type="scientific">Gigaspora margarita</name>
    <dbReference type="NCBI Taxonomy" id="4874"/>
    <lineage>
        <taxon>Eukaryota</taxon>
        <taxon>Fungi</taxon>
        <taxon>Fungi incertae sedis</taxon>
        <taxon>Mucoromycota</taxon>
        <taxon>Glomeromycotina</taxon>
        <taxon>Glomeromycetes</taxon>
        <taxon>Diversisporales</taxon>
        <taxon>Gigasporaceae</taxon>
        <taxon>Gigaspora</taxon>
    </lineage>
</organism>
<dbReference type="InterPro" id="IPR001351">
    <property type="entry name" value="Ribosomal_uS3_C"/>
</dbReference>
<dbReference type="InterPro" id="IPR009019">
    <property type="entry name" value="KH_sf_prok-type"/>
</dbReference>
<comment type="caution">
    <text evidence="14">The sequence shown here is derived from an EMBL/GenBank/DDBJ whole genome shotgun (WGS) entry which is preliminary data.</text>
</comment>
<evidence type="ECO:0000256" key="6">
    <source>
        <dbReference type="ARBA" id="ARBA00022980"/>
    </source>
</evidence>
<dbReference type="NCBIfam" id="TIGR01961">
    <property type="entry name" value="NuoC_fam"/>
    <property type="match status" value="1"/>
</dbReference>
<dbReference type="Proteomes" id="UP000789901">
    <property type="component" value="Unassembled WGS sequence"/>
</dbReference>
<dbReference type="InterPro" id="IPR020396">
    <property type="entry name" value="NADH_UbQ_OxRdtase_CS"/>
</dbReference>
<comment type="similarity">
    <text evidence="1 10">Belongs to the complex I 30 kDa subunit family.</text>
</comment>
<dbReference type="PROSITE" id="PS00548">
    <property type="entry name" value="RIBOSOMAL_S3"/>
    <property type="match status" value="1"/>
</dbReference>
<dbReference type="Pfam" id="PF07650">
    <property type="entry name" value="KH_2"/>
    <property type="match status" value="1"/>
</dbReference>
<dbReference type="InterPro" id="IPR004087">
    <property type="entry name" value="KH_dom"/>
</dbReference>
<evidence type="ECO:0000256" key="3">
    <source>
        <dbReference type="ARBA" id="ARBA00022448"/>
    </source>
</evidence>
<dbReference type="EMBL" id="CAJVQB010046861">
    <property type="protein sequence ID" value="CAG8833186.1"/>
    <property type="molecule type" value="Genomic_DNA"/>
</dbReference>
<dbReference type="SMART" id="SM00322">
    <property type="entry name" value="KH"/>
    <property type="match status" value="1"/>
</dbReference>
<evidence type="ECO:0000256" key="5">
    <source>
        <dbReference type="ARBA" id="ARBA00022884"/>
    </source>
</evidence>
<dbReference type="SUPFAM" id="SSF54814">
    <property type="entry name" value="Prokaryotic type KH domain (KH-domain type II)"/>
    <property type="match status" value="1"/>
</dbReference>
<dbReference type="InterPro" id="IPR004044">
    <property type="entry name" value="KH_dom_type_2"/>
</dbReference>
<dbReference type="InterPro" id="IPR005703">
    <property type="entry name" value="Ribosomal_uS3_euk/arc"/>
</dbReference>
<feature type="domain" description="KH type-2" evidence="13">
    <location>
        <begin position="282"/>
        <end position="353"/>
    </location>
</feature>
<protein>
    <recommendedName>
        <fullName evidence="8">30S ribosomal protein S3, chloroplastic</fullName>
    </recommendedName>
</protein>
<dbReference type="SUPFAM" id="SSF54821">
    <property type="entry name" value="Ribosomal protein S3 C-terminal domain"/>
    <property type="match status" value="1"/>
</dbReference>
<keyword evidence="6 11" id="KW-0689">Ribosomal protein</keyword>
<dbReference type="InterPro" id="IPR037232">
    <property type="entry name" value="NADH_quin_OxRdtase_su_C/D-like"/>
</dbReference>
<keyword evidence="3 10" id="KW-0813">Transport</keyword>
<dbReference type="InterPro" id="IPR001268">
    <property type="entry name" value="NADH_UbQ_OxRdtase_30kDa_su"/>
</dbReference>
<dbReference type="Pfam" id="PF00189">
    <property type="entry name" value="Ribosomal_S3_C"/>
    <property type="match status" value="1"/>
</dbReference>
<keyword evidence="10" id="KW-0520">NAD</keyword>
<dbReference type="InterPro" id="IPR036419">
    <property type="entry name" value="Ribosomal_S3_C_sf"/>
</dbReference>
<keyword evidence="4" id="KW-0699">rRNA-binding</keyword>
<evidence type="ECO:0000313" key="14">
    <source>
        <dbReference type="EMBL" id="CAG8833186.1"/>
    </source>
</evidence>
<gene>
    <name evidence="14" type="ORF">GMARGA_LOCUS31425</name>
</gene>
<evidence type="ECO:0000256" key="7">
    <source>
        <dbReference type="ARBA" id="ARBA00023274"/>
    </source>
</evidence>
<accession>A0ABN7WJR8</accession>
<evidence type="ECO:0000256" key="12">
    <source>
        <dbReference type="SAM" id="MobiDB-lite"/>
    </source>
</evidence>
<name>A0ABN7WJR8_GIGMA</name>
<feature type="non-terminal residue" evidence="14">
    <location>
        <position position="509"/>
    </location>
</feature>
<dbReference type="InterPro" id="IPR010218">
    <property type="entry name" value="NADH_DH_suC"/>
</dbReference>